<dbReference type="GO" id="GO:0003677">
    <property type="term" value="F:DNA binding"/>
    <property type="evidence" value="ECO:0007669"/>
    <property type="project" value="UniProtKB-UniRule"/>
</dbReference>
<keyword evidence="4" id="KW-1185">Reference proteome</keyword>
<dbReference type="PROSITE" id="PS51740">
    <property type="entry name" value="SPOVT_ABRB"/>
    <property type="match status" value="1"/>
</dbReference>
<sequence>MSAVTVSDKGQVVIPAAIRRRLGIAPGSKLDFELEGDSIRVRLCKSIPPSRAEDGYGLLRCDLPGERRLADFDVAEAMRNQDDDRP</sequence>
<accession>A0A9X1BBX8</accession>
<reference evidence="3 4" key="1">
    <citation type="journal article" date="2020" name="Microorganisms">
        <title>Osmotic Adaptation and Compatible Solute Biosynthesis of Phototrophic Bacteria as Revealed from Genome Analyses.</title>
        <authorList>
            <person name="Imhoff J.F."/>
            <person name="Rahn T."/>
            <person name="Kunzel S."/>
            <person name="Keller A."/>
            <person name="Neulinger S.C."/>
        </authorList>
    </citation>
    <scope>NUCLEOTIDE SEQUENCE [LARGE SCALE GENOMIC DNA]</scope>
    <source>
        <strain evidence="3 4">DSM 21303</strain>
    </source>
</reference>
<gene>
    <name evidence="3" type="ORF">CKO25_20515</name>
</gene>
<dbReference type="EMBL" id="NRSD01000058">
    <property type="protein sequence ID" value="MBK1646956.1"/>
    <property type="molecule type" value="Genomic_DNA"/>
</dbReference>
<comment type="caution">
    <text evidence="3">The sequence shown here is derived from an EMBL/GenBank/DDBJ whole genome shotgun (WGS) entry which is preliminary data.</text>
</comment>
<evidence type="ECO:0000259" key="2">
    <source>
        <dbReference type="PROSITE" id="PS51740"/>
    </source>
</evidence>
<dbReference type="NCBIfam" id="TIGR01439">
    <property type="entry name" value="lp_hng_hel_AbrB"/>
    <property type="match status" value="1"/>
</dbReference>
<proteinExistence type="predicted"/>
<dbReference type="RefSeq" id="WP_200389794.1">
    <property type="nucleotide sequence ID" value="NZ_NRSD01000058.1"/>
</dbReference>
<dbReference type="SMART" id="SM00966">
    <property type="entry name" value="SpoVT_AbrB"/>
    <property type="match status" value="1"/>
</dbReference>
<dbReference type="InterPro" id="IPR007159">
    <property type="entry name" value="SpoVT-AbrB_dom"/>
</dbReference>
<dbReference type="SUPFAM" id="SSF89447">
    <property type="entry name" value="AbrB/MazE/MraZ-like"/>
    <property type="match status" value="1"/>
</dbReference>
<dbReference type="Gene3D" id="2.10.260.10">
    <property type="match status" value="1"/>
</dbReference>
<evidence type="ECO:0000313" key="3">
    <source>
        <dbReference type="EMBL" id="MBK1646956.1"/>
    </source>
</evidence>
<dbReference type="AlphaFoldDB" id="A0A9X1BBX8"/>
<dbReference type="Proteomes" id="UP001138802">
    <property type="component" value="Unassembled WGS sequence"/>
</dbReference>
<protein>
    <submittedName>
        <fullName evidence="3">AbrB family transcriptional regulator</fullName>
    </submittedName>
</protein>
<dbReference type="Pfam" id="PF04014">
    <property type="entry name" value="MazE_antitoxin"/>
    <property type="match status" value="1"/>
</dbReference>
<keyword evidence="1" id="KW-0238">DNA-binding</keyword>
<evidence type="ECO:0000256" key="1">
    <source>
        <dbReference type="PROSITE-ProRule" id="PRU01076"/>
    </source>
</evidence>
<evidence type="ECO:0000313" key="4">
    <source>
        <dbReference type="Proteomes" id="UP001138802"/>
    </source>
</evidence>
<feature type="domain" description="SpoVT-AbrB" evidence="2">
    <location>
        <begin position="1"/>
        <end position="46"/>
    </location>
</feature>
<name>A0A9X1BBX8_9GAMM</name>
<organism evidence="3 4">
    <name type="scientific">Thiocapsa imhoffii</name>
    <dbReference type="NCBI Taxonomy" id="382777"/>
    <lineage>
        <taxon>Bacteria</taxon>
        <taxon>Pseudomonadati</taxon>
        <taxon>Pseudomonadota</taxon>
        <taxon>Gammaproteobacteria</taxon>
        <taxon>Chromatiales</taxon>
        <taxon>Chromatiaceae</taxon>
        <taxon>Thiocapsa</taxon>
    </lineage>
</organism>
<dbReference type="InterPro" id="IPR037914">
    <property type="entry name" value="SpoVT-AbrB_sf"/>
</dbReference>